<dbReference type="Proteomes" id="UP001597347">
    <property type="component" value="Unassembled WGS sequence"/>
</dbReference>
<gene>
    <name evidence="3" type="ORF">ACFSBI_01680</name>
</gene>
<dbReference type="EMBL" id="JBHUEA010000002">
    <property type="protein sequence ID" value="MFD1720247.1"/>
    <property type="molecule type" value="Genomic_DNA"/>
</dbReference>
<dbReference type="PROSITE" id="PS50110">
    <property type="entry name" value="RESPONSE_REGULATORY"/>
    <property type="match status" value="1"/>
</dbReference>
<proteinExistence type="predicted"/>
<keyword evidence="4" id="KW-1185">Reference proteome</keyword>
<name>A0ABW4LB50_9MICO</name>
<evidence type="ECO:0000256" key="1">
    <source>
        <dbReference type="PROSITE-ProRule" id="PRU00169"/>
    </source>
</evidence>
<sequence>MLTSTLHDGSDLVEAVLDGAPDGPAIAVLRRQLTDAAGRHGGARVLVEVRRYEDPVAAADRQELRRLAGLPSVRRLVVVSSDAAFRTAATRLLAALPIACDVVGTRDEALARLEP</sequence>
<evidence type="ECO:0000259" key="2">
    <source>
        <dbReference type="PROSITE" id="PS50110"/>
    </source>
</evidence>
<dbReference type="RefSeq" id="WP_377931453.1">
    <property type="nucleotide sequence ID" value="NZ_JBHUEA010000002.1"/>
</dbReference>
<evidence type="ECO:0000313" key="3">
    <source>
        <dbReference type="EMBL" id="MFD1720247.1"/>
    </source>
</evidence>
<feature type="domain" description="Response regulatory" evidence="2">
    <location>
        <begin position="75"/>
        <end position="115"/>
    </location>
</feature>
<reference evidence="4" key="1">
    <citation type="journal article" date="2019" name="Int. J. Syst. Evol. Microbiol.">
        <title>The Global Catalogue of Microorganisms (GCM) 10K type strain sequencing project: providing services to taxonomists for standard genome sequencing and annotation.</title>
        <authorList>
            <consortium name="The Broad Institute Genomics Platform"/>
            <consortium name="The Broad Institute Genome Sequencing Center for Infectious Disease"/>
            <person name="Wu L."/>
            <person name="Ma J."/>
        </authorList>
    </citation>
    <scope>NUCLEOTIDE SEQUENCE [LARGE SCALE GENOMIC DNA]</scope>
    <source>
        <strain evidence="4">CGMCC 1.12471</strain>
    </source>
</reference>
<comment type="caution">
    <text evidence="3">The sequence shown here is derived from an EMBL/GenBank/DDBJ whole genome shotgun (WGS) entry which is preliminary data.</text>
</comment>
<protein>
    <recommendedName>
        <fullName evidence="2">Response regulatory domain-containing protein</fullName>
    </recommendedName>
</protein>
<organism evidence="3 4">
    <name type="scientific">Amnibacterium endophyticum</name>
    <dbReference type="NCBI Taxonomy" id="2109337"/>
    <lineage>
        <taxon>Bacteria</taxon>
        <taxon>Bacillati</taxon>
        <taxon>Actinomycetota</taxon>
        <taxon>Actinomycetes</taxon>
        <taxon>Micrococcales</taxon>
        <taxon>Microbacteriaceae</taxon>
        <taxon>Amnibacterium</taxon>
    </lineage>
</organism>
<dbReference type="InterPro" id="IPR001789">
    <property type="entry name" value="Sig_transdc_resp-reg_receiver"/>
</dbReference>
<evidence type="ECO:0000313" key="4">
    <source>
        <dbReference type="Proteomes" id="UP001597347"/>
    </source>
</evidence>
<accession>A0ABW4LB50</accession>
<comment type="caution">
    <text evidence="1">Lacks conserved residue(s) required for the propagation of feature annotation.</text>
</comment>